<proteinExistence type="predicted"/>
<organism evidence="2 3">
    <name type="scientific">Pseudonocardia xishanensis</name>
    <dbReference type="NCBI Taxonomy" id="630995"/>
    <lineage>
        <taxon>Bacteria</taxon>
        <taxon>Bacillati</taxon>
        <taxon>Actinomycetota</taxon>
        <taxon>Actinomycetes</taxon>
        <taxon>Pseudonocardiales</taxon>
        <taxon>Pseudonocardiaceae</taxon>
        <taxon>Pseudonocardia</taxon>
    </lineage>
</organism>
<comment type="caution">
    <text evidence="2">The sequence shown here is derived from an EMBL/GenBank/DDBJ whole genome shotgun (WGS) entry which is preliminary data.</text>
</comment>
<evidence type="ECO:0000256" key="1">
    <source>
        <dbReference type="SAM" id="Phobius"/>
    </source>
</evidence>
<dbReference type="EMBL" id="BAABGT010000032">
    <property type="protein sequence ID" value="GAA4545950.1"/>
    <property type="molecule type" value="Genomic_DNA"/>
</dbReference>
<gene>
    <name evidence="2" type="ORF">GCM10023175_26890</name>
</gene>
<feature type="transmembrane region" description="Helical" evidence="1">
    <location>
        <begin position="142"/>
        <end position="160"/>
    </location>
</feature>
<evidence type="ECO:0008006" key="4">
    <source>
        <dbReference type="Google" id="ProtNLM"/>
    </source>
</evidence>
<dbReference type="Proteomes" id="UP001501598">
    <property type="component" value="Unassembled WGS sequence"/>
</dbReference>
<feature type="transmembrane region" description="Helical" evidence="1">
    <location>
        <begin position="75"/>
        <end position="96"/>
    </location>
</feature>
<keyword evidence="1" id="KW-1133">Transmembrane helix</keyword>
<feature type="transmembrane region" description="Helical" evidence="1">
    <location>
        <begin position="245"/>
        <end position="262"/>
    </location>
</feature>
<evidence type="ECO:0000313" key="2">
    <source>
        <dbReference type="EMBL" id="GAA4545950.1"/>
    </source>
</evidence>
<protein>
    <recommendedName>
        <fullName evidence="4">DUF998 domain-containing protein</fullName>
    </recommendedName>
</protein>
<feature type="transmembrane region" description="Helical" evidence="1">
    <location>
        <begin position="108"/>
        <end position="130"/>
    </location>
</feature>
<keyword evidence="3" id="KW-1185">Reference proteome</keyword>
<keyword evidence="1" id="KW-0812">Transmembrane</keyword>
<keyword evidence="1" id="KW-0472">Membrane</keyword>
<dbReference type="Pfam" id="PF06197">
    <property type="entry name" value="DUF998"/>
    <property type="match status" value="1"/>
</dbReference>
<evidence type="ECO:0000313" key="3">
    <source>
        <dbReference type="Proteomes" id="UP001501598"/>
    </source>
</evidence>
<feature type="transmembrane region" description="Helical" evidence="1">
    <location>
        <begin position="211"/>
        <end position="233"/>
    </location>
</feature>
<accession>A0ABP8RR68</accession>
<name>A0ABP8RR68_9PSEU</name>
<dbReference type="InterPro" id="IPR009339">
    <property type="entry name" value="DUF998"/>
</dbReference>
<sequence>MTLARVGDTPVRLGWITGFPGPARAASVIGMERGVDGAGGAVLRGPGAVAGERRSGADGTAVAAGPPAVRTVVQAAVGVAVWAIAVLHVAGVAGAVDPLRHTVSDYVVLPGGHLVLGIAAAAMALAGAALATACHRRGTGRLPVLLLGSWAVAMAVAGIFPTNPPGTPADVAAAVHRYAGAWVFAVLPVAVLLIARGPAVHAAARRRLTGLAVAAGASAGVFLLAHVPIVVFGSPAFPLLGGVERVLYGVLAVLLVVTARSIRTGVAP</sequence>
<feature type="transmembrane region" description="Helical" evidence="1">
    <location>
        <begin position="180"/>
        <end position="199"/>
    </location>
</feature>
<reference evidence="3" key="1">
    <citation type="journal article" date="2019" name="Int. J. Syst. Evol. Microbiol.">
        <title>The Global Catalogue of Microorganisms (GCM) 10K type strain sequencing project: providing services to taxonomists for standard genome sequencing and annotation.</title>
        <authorList>
            <consortium name="The Broad Institute Genomics Platform"/>
            <consortium name="The Broad Institute Genome Sequencing Center for Infectious Disease"/>
            <person name="Wu L."/>
            <person name="Ma J."/>
        </authorList>
    </citation>
    <scope>NUCLEOTIDE SEQUENCE [LARGE SCALE GENOMIC DNA]</scope>
    <source>
        <strain evidence="3">JCM 17906</strain>
    </source>
</reference>